<evidence type="ECO:0000313" key="2">
    <source>
        <dbReference type="EMBL" id="OGG03083.1"/>
    </source>
</evidence>
<sequence length="279" mass="31085">MIDGEVPIQNEESARPSLYLTEITRGLFNSETFGDITINILNKSGRKVRVEGADNIPEGGRYIVAANHFVRVEDTDKMTGSQKMNDLLELMGAINKLIKDKNQNARVIWTPSEIPRPEGLPPDITQGNSAAEVWNWLINDAKFLPINISRKIFLRLFNNSPDIIPVPHTIKGMRAFLDKVDSSISDGNVPAIFPEGEVSRELLKAHDGAAYIAIRKNIPILPISQYDENGTLVVKVGPLIKPPSTEDPMKKTDFTYKIMSSIASRLPEQLRGFYKDSVS</sequence>
<gene>
    <name evidence="2" type="ORF">A2W14_05255</name>
</gene>
<dbReference type="AlphaFoldDB" id="A0A1F5YSM4"/>
<reference evidence="2 3" key="1">
    <citation type="journal article" date="2016" name="Nat. Commun.">
        <title>Thousands of microbial genomes shed light on interconnected biogeochemical processes in an aquifer system.</title>
        <authorList>
            <person name="Anantharaman K."/>
            <person name="Brown C.T."/>
            <person name="Hug L.A."/>
            <person name="Sharon I."/>
            <person name="Castelle C.J."/>
            <person name="Probst A.J."/>
            <person name="Thomas B.C."/>
            <person name="Singh A."/>
            <person name="Wilkins M.J."/>
            <person name="Karaoz U."/>
            <person name="Brodie E.L."/>
            <person name="Williams K.H."/>
            <person name="Hubbard S.S."/>
            <person name="Banfield J.F."/>
        </authorList>
    </citation>
    <scope>NUCLEOTIDE SEQUENCE [LARGE SCALE GENOMIC DNA]</scope>
</reference>
<organism evidence="2 3">
    <name type="scientific">Candidatus Gottesmanbacteria bacterium RBG_16_37_8</name>
    <dbReference type="NCBI Taxonomy" id="1798371"/>
    <lineage>
        <taxon>Bacteria</taxon>
        <taxon>Candidatus Gottesmaniibacteriota</taxon>
    </lineage>
</organism>
<name>A0A1F5YSM4_9BACT</name>
<dbReference type="STRING" id="1798371.A2W14_05255"/>
<dbReference type="GO" id="GO:0016746">
    <property type="term" value="F:acyltransferase activity"/>
    <property type="evidence" value="ECO:0007669"/>
    <property type="project" value="InterPro"/>
</dbReference>
<protein>
    <recommendedName>
        <fullName evidence="1">Phospholipid/glycerol acyltransferase domain-containing protein</fullName>
    </recommendedName>
</protein>
<dbReference type="Proteomes" id="UP000176665">
    <property type="component" value="Unassembled WGS sequence"/>
</dbReference>
<accession>A0A1F5YSM4</accession>
<dbReference type="InterPro" id="IPR002123">
    <property type="entry name" value="Plipid/glycerol_acylTrfase"/>
</dbReference>
<proteinExistence type="predicted"/>
<evidence type="ECO:0000313" key="3">
    <source>
        <dbReference type="Proteomes" id="UP000176665"/>
    </source>
</evidence>
<dbReference type="SUPFAM" id="SSF69593">
    <property type="entry name" value="Glycerol-3-phosphate (1)-acyltransferase"/>
    <property type="match status" value="1"/>
</dbReference>
<dbReference type="EMBL" id="MFJA01000040">
    <property type="protein sequence ID" value="OGG03083.1"/>
    <property type="molecule type" value="Genomic_DNA"/>
</dbReference>
<dbReference type="Pfam" id="PF01553">
    <property type="entry name" value="Acyltransferase"/>
    <property type="match status" value="1"/>
</dbReference>
<evidence type="ECO:0000259" key="1">
    <source>
        <dbReference type="Pfam" id="PF01553"/>
    </source>
</evidence>
<comment type="caution">
    <text evidence="2">The sequence shown here is derived from an EMBL/GenBank/DDBJ whole genome shotgun (WGS) entry which is preliminary data.</text>
</comment>
<feature type="domain" description="Phospholipid/glycerol acyltransferase" evidence="1">
    <location>
        <begin position="150"/>
        <end position="224"/>
    </location>
</feature>